<name>D4P825_9CAUD</name>
<dbReference type="KEGG" id="vg:18564161"/>
<reference evidence="1 2" key="1">
    <citation type="journal article" date="2011" name="Appl. Environ. Microbiol.">
        <title>Genomic and functional analyses of Rhodococcus equi phages ReqiPepy6, ReqiPoco6, ReqiPine5, and ReqiDocB7.</title>
        <authorList>
            <person name="Summer E.J."/>
            <person name="Liu M."/>
            <person name="Gill J.J."/>
            <person name="Grant M."/>
            <person name="Chan-Cortes T.N."/>
            <person name="Ferguson L."/>
            <person name="Janes C."/>
            <person name="Lange K."/>
            <person name="Bertoli M."/>
            <person name="Moore C."/>
            <person name="Orchard R.C."/>
            <person name="Cohen N."/>
            <person name="Young R."/>
        </authorList>
    </citation>
    <scope>NUCLEOTIDE SEQUENCE [LARGE SCALE GENOMIC DNA]</scope>
</reference>
<sequence length="98" mass="10971">MSKPIPYADIVSATYDKAKTEDWEVDEIFADELEADDIHAVVVTANRTRGGELVRYQIGDTEGRDLAIRITYKRLDSGHLESHNVTSLDKLVVLTPPD</sequence>
<evidence type="ECO:0000313" key="1">
    <source>
        <dbReference type="EMBL" id="ADD81155.1"/>
    </source>
</evidence>
<keyword evidence="2" id="KW-1185">Reference proteome</keyword>
<gene>
    <name evidence="1" type="ORF">ReqiPine5gene50</name>
</gene>
<dbReference type="GeneID" id="18564161"/>
<protein>
    <submittedName>
        <fullName evidence="1">Gp50</fullName>
    </submittedName>
</protein>
<dbReference type="RefSeq" id="YP_009016231.1">
    <property type="nucleotide sequence ID" value="NC_023722.1"/>
</dbReference>
<organism evidence="1 2">
    <name type="scientific">Rhodococcus phage ReqiPine5</name>
    <dbReference type="NCBI Taxonomy" id="691963"/>
    <lineage>
        <taxon>Viruses</taxon>
        <taxon>Duplodnaviria</taxon>
        <taxon>Heunggongvirae</taxon>
        <taxon>Uroviricota</taxon>
        <taxon>Caudoviricetes</taxon>
        <taxon>Caudoviricetes incertae sedis</taxon>
        <taxon>Reqipinevirus</taxon>
        <taxon>Reqipinevirus reqipine5</taxon>
    </lineage>
</organism>
<proteinExistence type="predicted"/>
<accession>D4P825</accession>
<dbReference type="Proteomes" id="UP000001504">
    <property type="component" value="Segment"/>
</dbReference>
<dbReference type="EMBL" id="GU580943">
    <property type="protein sequence ID" value="ADD81155.1"/>
    <property type="molecule type" value="Genomic_DNA"/>
</dbReference>
<evidence type="ECO:0000313" key="2">
    <source>
        <dbReference type="Proteomes" id="UP000001504"/>
    </source>
</evidence>